<dbReference type="EMBL" id="DXAM01000115">
    <property type="protein sequence ID" value="HJA04827.1"/>
    <property type="molecule type" value="Genomic_DNA"/>
</dbReference>
<evidence type="ECO:0000313" key="2">
    <source>
        <dbReference type="EMBL" id="HJA04827.1"/>
    </source>
</evidence>
<dbReference type="SMART" id="SM00331">
    <property type="entry name" value="PP2C_SIG"/>
    <property type="match status" value="1"/>
</dbReference>
<dbReference type="PROSITE" id="PS51746">
    <property type="entry name" value="PPM_2"/>
    <property type="match status" value="1"/>
</dbReference>
<gene>
    <name evidence="2" type="ORF">H9800_08200</name>
</gene>
<dbReference type="SMART" id="SM00332">
    <property type="entry name" value="PP2Cc"/>
    <property type="match status" value="1"/>
</dbReference>
<dbReference type="InterPro" id="IPR036457">
    <property type="entry name" value="PPM-type-like_dom_sf"/>
</dbReference>
<name>A0A9D2H6J0_9MICO</name>
<reference evidence="2" key="2">
    <citation type="submission" date="2021-04" db="EMBL/GenBank/DDBJ databases">
        <authorList>
            <person name="Gilroy R."/>
        </authorList>
    </citation>
    <scope>NUCLEOTIDE SEQUENCE</scope>
    <source>
        <strain evidence="2">ChiHjej8B7-3636</strain>
    </source>
</reference>
<comment type="caution">
    <text evidence="2">The sequence shown here is derived from an EMBL/GenBank/DDBJ whole genome shotgun (WGS) entry which is preliminary data.</text>
</comment>
<feature type="domain" description="PPM-type phosphatase" evidence="1">
    <location>
        <begin position="8"/>
        <end position="239"/>
    </location>
</feature>
<dbReference type="InterPro" id="IPR001932">
    <property type="entry name" value="PPM-type_phosphatase-like_dom"/>
</dbReference>
<protein>
    <submittedName>
        <fullName evidence="2">Protein phosphatase 2C domain-containing protein</fullName>
    </submittedName>
</protein>
<evidence type="ECO:0000259" key="1">
    <source>
        <dbReference type="PROSITE" id="PS51746"/>
    </source>
</evidence>
<reference evidence="2" key="1">
    <citation type="journal article" date="2021" name="PeerJ">
        <title>Extensive microbial diversity within the chicken gut microbiome revealed by metagenomics and culture.</title>
        <authorList>
            <person name="Gilroy R."/>
            <person name="Ravi A."/>
            <person name="Getino M."/>
            <person name="Pursley I."/>
            <person name="Horton D.L."/>
            <person name="Alikhan N.F."/>
            <person name="Baker D."/>
            <person name="Gharbi K."/>
            <person name="Hall N."/>
            <person name="Watson M."/>
            <person name="Adriaenssens E.M."/>
            <person name="Foster-Nyarko E."/>
            <person name="Jarju S."/>
            <person name="Secka A."/>
            <person name="Antonio M."/>
            <person name="Oren A."/>
            <person name="Chaudhuri R.R."/>
            <person name="La Ragione R."/>
            <person name="Hildebrand F."/>
            <person name="Pallen M.J."/>
        </authorList>
    </citation>
    <scope>NUCLEOTIDE SEQUENCE</scope>
    <source>
        <strain evidence="2">ChiHjej8B7-3636</strain>
    </source>
</reference>
<dbReference type="AlphaFoldDB" id="A0A9D2H6J0"/>
<dbReference type="Pfam" id="PF13672">
    <property type="entry name" value="PP2C_2"/>
    <property type="match status" value="1"/>
</dbReference>
<proteinExistence type="predicted"/>
<dbReference type="SUPFAM" id="SSF81606">
    <property type="entry name" value="PP2C-like"/>
    <property type="match status" value="1"/>
</dbReference>
<dbReference type="InterPro" id="IPR015655">
    <property type="entry name" value="PP2C"/>
</dbReference>
<accession>A0A9D2H6J0</accession>
<dbReference type="Gene3D" id="3.60.40.10">
    <property type="entry name" value="PPM-type phosphatase domain"/>
    <property type="match status" value="1"/>
</dbReference>
<organism evidence="2 3">
    <name type="scientific">Candidatus Microbacterium stercoravium</name>
    <dbReference type="NCBI Taxonomy" id="2838697"/>
    <lineage>
        <taxon>Bacteria</taxon>
        <taxon>Bacillati</taxon>
        <taxon>Actinomycetota</taxon>
        <taxon>Actinomycetes</taxon>
        <taxon>Micrococcales</taxon>
        <taxon>Microbacteriaceae</taxon>
        <taxon>Microbacterium</taxon>
    </lineage>
</organism>
<sequence length="264" mass="27547">MTGAITTASGVATDVGRRRTVNEDAALASWPCFLVADGMGGHDAGDVAAATALSAFQRFSSQQWVTVDDAKGAIDAARSCIETFSRAQQAGAGTTLSGVIATEVDGAGYWLALNVGDSRTYRVQGGTLTQLTVDHSLVQELIEAGALSAEDARGDQRRNVVTRALGAGNSGDADVWMLPAEAGDRILVCTDGLTDEVEPERIAEILGQENDPRRAAAVLVREAVMRGGRDNITAVVVDALDVETADRGDDIEGATIERVEGRSS</sequence>
<dbReference type="CDD" id="cd00143">
    <property type="entry name" value="PP2Cc"/>
    <property type="match status" value="1"/>
</dbReference>
<evidence type="ECO:0000313" key="3">
    <source>
        <dbReference type="Proteomes" id="UP000824220"/>
    </source>
</evidence>
<dbReference type="PANTHER" id="PTHR47992">
    <property type="entry name" value="PROTEIN PHOSPHATASE"/>
    <property type="match status" value="1"/>
</dbReference>
<dbReference type="GO" id="GO:0004722">
    <property type="term" value="F:protein serine/threonine phosphatase activity"/>
    <property type="evidence" value="ECO:0007669"/>
    <property type="project" value="InterPro"/>
</dbReference>
<dbReference type="Proteomes" id="UP000824220">
    <property type="component" value="Unassembled WGS sequence"/>
</dbReference>